<keyword evidence="3" id="KW-0274">FAD</keyword>
<accession>A0A1I0C4D5</accession>
<protein>
    <submittedName>
        <fullName evidence="6">Fumarate reductase flavoprotein subunit</fullName>
    </submittedName>
</protein>
<organism evidence="6 7">
    <name type="scientific">Enterocloster lavalensis</name>
    <dbReference type="NCBI Taxonomy" id="460384"/>
    <lineage>
        <taxon>Bacteria</taxon>
        <taxon>Bacillati</taxon>
        <taxon>Bacillota</taxon>
        <taxon>Clostridia</taxon>
        <taxon>Lachnospirales</taxon>
        <taxon>Lachnospiraceae</taxon>
        <taxon>Enterocloster</taxon>
    </lineage>
</organism>
<evidence type="ECO:0000313" key="6">
    <source>
        <dbReference type="EMBL" id="SET14207.1"/>
    </source>
</evidence>
<dbReference type="EMBL" id="FOIM01000002">
    <property type="protein sequence ID" value="SET14207.1"/>
    <property type="molecule type" value="Genomic_DNA"/>
</dbReference>
<evidence type="ECO:0000256" key="4">
    <source>
        <dbReference type="ARBA" id="ARBA00023002"/>
    </source>
</evidence>
<evidence type="ECO:0000259" key="5">
    <source>
        <dbReference type="Pfam" id="PF00890"/>
    </source>
</evidence>
<evidence type="ECO:0000256" key="1">
    <source>
        <dbReference type="ARBA" id="ARBA00001974"/>
    </source>
</evidence>
<dbReference type="InterPro" id="IPR050315">
    <property type="entry name" value="FAD-oxidoreductase_2"/>
</dbReference>
<keyword evidence="7" id="KW-1185">Reference proteome</keyword>
<dbReference type="GO" id="GO:0033765">
    <property type="term" value="F:steroid dehydrogenase activity, acting on the CH-CH group of donors"/>
    <property type="evidence" value="ECO:0007669"/>
    <property type="project" value="UniProtKB-ARBA"/>
</dbReference>
<dbReference type="SUPFAM" id="SSF51905">
    <property type="entry name" value="FAD/NAD(P)-binding domain"/>
    <property type="match status" value="1"/>
</dbReference>
<comment type="cofactor">
    <cofactor evidence="1">
        <name>FAD</name>
        <dbReference type="ChEBI" id="CHEBI:57692"/>
    </cofactor>
</comment>
<dbReference type="AlphaFoldDB" id="A0A1I0C4D5"/>
<keyword evidence="4" id="KW-0560">Oxidoreductase</keyword>
<dbReference type="SUPFAM" id="SSF56425">
    <property type="entry name" value="Succinate dehydrogenase/fumarate reductase flavoprotein, catalytic domain"/>
    <property type="match status" value="1"/>
</dbReference>
<dbReference type="Gene3D" id="3.90.700.10">
    <property type="entry name" value="Succinate dehydrogenase/fumarate reductase flavoprotein, catalytic domain"/>
    <property type="match status" value="1"/>
</dbReference>
<name>A0A1I0C4D5_9FIRM</name>
<reference evidence="7" key="1">
    <citation type="submission" date="2016-10" db="EMBL/GenBank/DDBJ databases">
        <authorList>
            <person name="Varghese N."/>
            <person name="Submissions S."/>
        </authorList>
    </citation>
    <scope>NUCLEOTIDE SEQUENCE [LARGE SCALE GENOMIC DNA]</scope>
    <source>
        <strain evidence="7">NLAE-zl-G277</strain>
    </source>
</reference>
<gene>
    <name evidence="6" type="ORF">SAMN05216313_102286</name>
</gene>
<sequence length="491" mass="52606">MSGISFDVEYDLAVIGGGAAGKSAALTAAKGGLNVVILEKMSEAMGSAQHAEGACAFESSEQKAREGGDVHMPTKEEGFREYMRYSHYRANAPIVSMFVKNSAEAIEMLREVGVEFEKVISYLPDMPEELASMHIPKGMGMRCQELLQKAVRDAGVDIFVNTPVEHLILDNGAVVGVIAKDSDGNEIQIGAKAVIIATGGYGCNKELMKKYNYIGGDSSVWATIPPEMGVKNTGDGFALAEEAGGVINGGGVVQLFAGGIGKLPGSESGAAGTQPCLWVNQGGERFINEDIATKGTFAGTALAGQKDSIAYGILDQDMIEYLQNVGSDTSFGAFLQMHKPMTHLLDELEQDMAAGQAWKADSMEELVNQIGLPKEVFLETVETYNRACDRGIDEEFYKEPRFMKAIRRAPFYAIRIAPDYPTTCGGIMVNEKLQVLNRERQPIAGLFATGNDASGLYGDTYTMTVPGSTNGFAHTSGMVAAKYILSVLKSE</sequence>
<proteinExistence type="predicted"/>
<dbReference type="PANTHER" id="PTHR43400:SF7">
    <property type="entry name" value="FAD-DEPENDENT OXIDOREDUCTASE 2 FAD BINDING DOMAIN-CONTAINING PROTEIN"/>
    <property type="match status" value="1"/>
</dbReference>
<dbReference type="Gene3D" id="3.50.50.60">
    <property type="entry name" value="FAD/NAD(P)-binding domain"/>
    <property type="match status" value="2"/>
</dbReference>
<dbReference type="Proteomes" id="UP000198508">
    <property type="component" value="Unassembled WGS sequence"/>
</dbReference>
<evidence type="ECO:0000256" key="3">
    <source>
        <dbReference type="ARBA" id="ARBA00022827"/>
    </source>
</evidence>
<dbReference type="RefSeq" id="WP_092360881.1">
    <property type="nucleotide sequence ID" value="NZ_FOIM01000002.1"/>
</dbReference>
<dbReference type="InterPro" id="IPR003953">
    <property type="entry name" value="FAD-dep_OxRdtase_2_FAD-bd"/>
</dbReference>
<dbReference type="InterPro" id="IPR036188">
    <property type="entry name" value="FAD/NAD-bd_sf"/>
</dbReference>
<evidence type="ECO:0000256" key="2">
    <source>
        <dbReference type="ARBA" id="ARBA00022630"/>
    </source>
</evidence>
<dbReference type="Pfam" id="PF00890">
    <property type="entry name" value="FAD_binding_2"/>
    <property type="match status" value="1"/>
</dbReference>
<keyword evidence="2" id="KW-0285">Flavoprotein</keyword>
<dbReference type="InterPro" id="IPR027477">
    <property type="entry name" value="Succ_DH/fumarate_Rdtase_cat_sf"/>
</dbReference>
<dbReference type="PANTHER" id="PTHR43400">
    <property type="entry name" value="FUMARATE REDUCTASE"/>
    <property type="match status" value="1"/>
</dbReference>
<feature type="domain" description="FAD-dependent oxidoreductase 2 FAD-binding" evidence="5">
    <location>
        <begin position="11"/>
        <end position="461"/>
    </location>
</feature>
<dbReference type="STRING" id="460384.SAMN05216313_102286"/>
<dbReference type="PRINTS" id="PR00411">
    <property type="entry name" value="PNDRDTASEI"/>
</dbReference>
<evidence type="ECO:0000313" key="7">
    <source>
        <dbReference type="Proteomes" id="UP000198508"/>
    </source>
</evidence>